<reference evidence="1" key="1">
    <citation type="submission" date="2019-12" db="EMBL/GenBank/DDBJ databases">
        <title>Genome sequencing and annotation of Brassica cretica.</title>
        <authorList>
            <person name="Studholme D.J."/>
            <person name="Sarris P.F."/>
        </authorList>
    </citation>
    <scope>NUCLEOTIDE SEQUENCE</scope>
    <source>
        <strain evidence="1">PFS-001/15</strain>
        <tissue evidence="1">Leaf</tissue>
    </source>
</reference>
<proteinExistence type="predicted"/>
<protein>
    <submittedName>
        <fullName evidence="1">Uncharacterized protein</fullName>
    </submittedName>
</protein>
<evidence type="ECO:0000313" key="2">
    <source>
        <dbReference type="Proteomes" id="UP000712281"/>
    </source>
</evidence>
<gene>
    <name evidence="1" type="ORF">F2Q68_00044812</name>
</gene>
<sequence length="65" mass="7081">MDSSLAVTRRRSFPRSRSDLAVTRLALSRSLDSRSRGHSTRSLAVTRLALSQLLGSDCSLVSSMT</sequence>
<name>A0A8S9LLG7_BRACR</name>
<organism evidence="1 2">
    <name type="scientific">Brassica cretica</name>
    <name type="common">Mustard</name>
    <dbReference type="NCBI Taxonomy" id="69181"/>
    <lineage>
        <taxon>Eukaryota</taxon>
        <taxon>Viridiplantae</taxon>
        <taxon>Streptophyta</taxon>
        <taxon>Embryophyta</taxon>
        <taxon>Tracheophyta</taxon>
        <taxon>Spermatophyta</taxon>
        <taxon>Magnoliopsida</taxon>
        <taxon>eudicotyledons</taxon>
        <taxon>Gunneridae</taxon>
        <taxon>Pentapetalae</taxon>
        <taxon>rosids</taxon>
        <taxon>malvids</taxon>
        <taxon>Brassicales</taxon>
        <taxon>Brassicaceae</taxon>
        <taxon>Brassiceae</taxon>
        <taxon>Brassica</taxon>
    </lineage>
</organism>
<dbReference type="EMBL" id="QGKW02000276">
    <property type="protein sequence ID" value="KAF2607282.1"/>
    <property type="molecule type" value="Genomic_DNA"/>
</dbReference>
<accession>A0A8S9LLG7</accession>
<comment type="caution">
    <text evidence="1">The sequence shown here is derived from an EMBL/GenBank/DDBJ whole genome shotgun (WGS) entry which is preliminary data.</text>
</comment>
<dbReference type="AlphaFoldDB" id="A0A8S9LLG7"/>
<dbReference type="Proteomes" id="UP000712281">
    <property type="component" value="Unassembled WGS sequence"/>
</dbReference>
<evidence type="ECO:0000313" key="1">
    <source>
        <dbReference type="EMBL" id="KAF2607282.1"/>
    </source>
</evidence>